<keyword evidence="1" id="KW-0472">Membrane</keyword>
<organism evidence="2 3">
    <name type="scientific">Eubacterium uniforme</name>
    <dbReference type="NCBI Taxonomy" id="39495"/>
    <lineage>
        <taxon>Bacteria</taxon>
        <taxon>Bacillati</taxon>
        <taxon>Bacillota</taxon>
        <taxon>Clostridia</taxon>
        <taxon>Eubacteriales</taxon>
        <taxon>Eubacteriaceae</taxon>
        <taxon>Eubacterium</taxon>
    </lineage>
</organism>
<sequence length="146" mass="17176">MKKRIIRVVITALICAAILIWDKHENKKMKEYYEQEKYNETQTEATTLSLENAYYKNNDGLWVYNGITYKNKFELSGEMAQSRLDGFVYSNKMREVKMVVLSNRDNLTFEDVSKEKITYTDKSSSSQSYDDVLDFCIVEMEVLDNE</sequence>
<gene>
    <name evidence="2" type="ORF">SAMN02745111_00799</name>
</gene>
<evidence type="ECO:0000313" key="2">
    <source>
        <dbReference type="EMBL" id="SKA63313.1"/>
    </source>
</evidence>
<keyword evidence="1" id="KW-1133">Transmembrane helix</keyword>
<accession>A0A1T4VEK6</accession>
<keyword evidence="1" id="KW-0812">Transmembrane</keyword>
<dbReference type="AlphaFoldDB" id="A0A1T4VEK6"/>
<feature type="transmembrane region" description="Helical" evidence="1">
    <location>
        <begin position="5"/>
        <end position="21"/>
    </location>
</feature>
<keyword evidence="3" id="KW-1185">Reference proteome</keyword>
<dbReference type="EMBL" id="FUXZ01000004">
    <property type="protein sequence ID" value="SKA63313.1"/>
    <property type="molecule type" value="Genomic_DNA"/>
</dbReference>
<proteinExistence type="predicted"/>
<dbReference type="Proteomes" id="UP000190814">
    <property type="component" value="Unassembled WGS sequence"/>
</dbReference>
<evidence type="ECO:0000256" key="1">
    <source>
        <dbReference type="SAM" id="Phobius"/>
    </source>
</evidence>
<name>A0A1T4VEK6_9FIRM</name>
<protein>
    <submittedName>
        <fullName evidence="2">Uncharacterized protein</fullName>
    </submittedName>
</protein>
<dbReference type="RefSeq" id="WP_078765680.1">
    <property type="nucleotide sequence ID" value="NZ_FUXZ01000004.1"/>
</dbReference>
<evidence type="ECO:0000313" key="3">
    <source>
        <dbReference type="Proteomes" id="UP000190814"/>
    </source>
</evidence>
<dbReference type="STRING" id="39495.SAMN02745111_00799"/>
<reference evidence="2 3" key="1">
    <citation type="submission" date="2017-02" db="EMBL/GenBank/DDBJ databases">
        <authorList>
            <person name="Peterson S.W."/>
        </authorList>
    </citation>
    <scope>NUCLEOTIDE SEQUENCE [LARGE SCALE GENOMIC DNA]</scope>
    <source>
        <strain evidence="2 3">ATCC 35992</strain>
    </source>
</reference>